<gene>
    <name evidence="2" type="ORF">C2G38_376184</name>
</gene>
<organism evidence="2 3">
    <name type="scientific">Gigaspora rosea</name>
    <dbReference type="NCBI Taxonomy" id="44941"/>
    <lineage>
        <taxon>Eukaryota</taxon>
        <taxon>Fungi</taxon>
        <taxon>Fungi incertae sedis</taxon>
        <taxon>Mucoromycota</taxon>
        <taxon>Glomeromycotina</taxon>
        <taxon>Glomeromycetes</taxon>
        <taxon>Diversisporales</taxon>
        <taxon>Gigasporaceae</taxon>
        <taxon>Gigaspora</taxon>
    </lineage>
</organism>
<accession>A0A397UG63</accession>
<comment type="caution">
    <text evidence="2">The sequence shown here is derived from an EMBL/GenBank/DDBJ whole genome shotgun (WGS) entry which is preliminary data.</text>
</comment>
<protein>
    <submittedName>
        <fullName evidence="2">Uncharacterized protein</fullName>
    </submittedName>
</protein>
<keyword evidence="1" id="KW-1133">Transmembrane helix</keyword>
<dbReference type="EMBL" id="QKWP01001557">
    <property type="protein sequence ID" value="RIB08067.1"/>
    <property type="molecule type" value="Genomic_DNA"/>
</dbReference>
<dbReference type="AlphaFoldDB" id="A0A397UG63"/>
<evidence type="ECO:0000313" key="3">
    <source>
        <dbReference type="Proteomes" id="UP000266673"/>
    </source>
</evidence>
<evidence type="ECO:0000256" key="1">
    <source>
        <dbReference type="SAM" id="Phobius"/>
    </source>
</evidence>
<evidence type="ECO:0000313" key="2">
    <source>
        <dbReference type="EMBL" id="RIB08067.1"/>
    </source>
</evidence>
<reference evidence="2 3" key="1">
    <citation type="submission" date="2018-06" db="EMBL/GenBank/DDBJ databases">
        <title>Comparative genomics reveals the genomic features of Rhizophagus irregularis, R. cerebriforme, R. diaphanum and Gigaspora rosea, and their symbiotic lifestyle signature.</title>
        <authorList>
            <person name="Morin E."/>
            <person name="San Clemente H."/>
            <person name="Chen E.C.H."/>
            <person name="De La Providencia I."/>
            <person name="Hainaut M."/>
            <person name="Kuo A."/>
            <person name="Kohler A."/>
            <person name="Murat C."/>
            <person name="Tang N."/>
            <person name="Roy S."/>
            <person name="Loubradou J."/>
            <person name="Henrissat B."/>
            <person name="Grigoriev I.V."/>
            <person name="Corradi N."/>
            <person name="Roux C."/>
            <person name="Martin F.M."/>
        </authorList>
    </citation>
    <scope>NUCLEOTIDE SEQUENCE [LARGE SCALE GENOMIC DNA]</scope>
    <source>
        <strain evidence="2 3">DAOM 194757</strain>
    </source>
</reference>
<keyword evidence="3" id="KW-1185">Reference proteome</keyword>
<name>A0A397UG63_9GLOM</name>
<dbReference type="Proteomes" id="UP000266673">
    <property type="component" value="Unassembled WGS sequence"/>
</dbReference>
<sequence>MLLLIFFNIQKNISTSTQGRRVYLSVIVFIDGMYGNTESCRFAFFYLFCFSFLMSFSDTFNMFICYSFALLNRLFFFLMSLLLFLCQVLYIYTYIRMYIHCTSCTYRTVRYST</sequence>
<feature type="transmembrane region" description="Helical" evidence="1">
    <location>
        <begin position="43"/>
        <end position="69"/>
    </location>
</feature>
<keyword evidence="1" id="KW-0472">Membrane</keyword>
<keyword evidence="1" id="KW-0812">Transmembrane</keyword>
<feature type="transmembrane region" description="Helical" evidence="1">
    <location>
        <begin position="75"/>
        <end position="95"/>
    </location>
</feature>
<proteinExistence type="predicted"/>